<reference evidence="4 5" key="1">
    <citation type="submission" date="2017-11" db="EMBL/GenBank/DDBJ databases">
        <title>Draft genome of actinobacteria isolated from guarana (Paullinia cupana (Mart.) Ducke.</title>
        <authorList>
            <person name="Siqueira K.A."/>
            <person name="Liotti R.G."/>
            <person name="Mendes T.A.O."/>
            <person name="Soares M.A."/>
        </authorList>
    </citation>
    <scope>NUCLEOTIDE SEQUENCE [LARGE SCALE GENOMIC DNA]</scope>
    <source>
        <strain evidence="4 5">193</strain>
    </source>
</reference>
<dbReference type="GO" id="GO:0003677">
    <property type="term" value="F:DNA binding"/>
    <property type="evidence" value="ECO:0007669"/>
    <property type="project" value="UniProtKB-UniRule"/>
</dbReference>
<dbReference type="InterPro" id="IPR009057">
    <property type="entry name" value="Homeodomain-like_sf"/>
</dbReference>
<keyword evidence="5" id="KW-1185">Reference proteome</keyword>
<dbReference type="Gene3D" id="1.10.357.10">
    <property type="entry name" value="Tetracycline Repressor, domain 2"/>
    <property type="match status" value="1"/>
</dbReference>
<dbReference type="SUPFAM" id="SSF46689">
    <property type="entry name" value="Homeodomain-like"/>
    <property type="match status" value="1"/>
</dbReference>
<feature type="domain" description="HTH tetR-type" evidence="3">
    <location>
        <begin position="1"/>
        <end position="37"/>
    </location>
</feature>
<gene>
    <name evidence="4" type="ORF">CTZ28_30085</name>
</gene>
<name>A0A3M0I2I8_9ACTN</name>
<evidence type="ECO:0000313" key="5">
    <source>
        <dbReference type="Proteomes" id="UP000270471"/>
    </source>
</evidence>
<dbReference type="AlphaFoldDB" id="A0A3M0I2I8"/>
<dbReference type="RefSeq" id="WP_398657042.1">
    <property type="nucleotide sequence ID" value="NZ_PENI01000023.1"/>
</dbReference>
<dbReference type="EMBL" id="PENI01000023">
    <property type="protein sequence ID" value="RMB82380.1"/>
    <property type="molecule type" value="Genomic_DNA"/>
</dbReference>
<dbReference type="Pfam" id="PF00440">
    <property type="entry name" value="TetR_N"/>
    <property type="match status" value="1"/>
</dbReference>
<protein>
    <recommendedName>
        <fullName evidence="3">HTH tetR-type domain-containing protein</fullName>
    </recommendedName>
</protein>
<evidence type="ECO:0000256" key="1">
    <source>
        <dbReference type="ARBA" id="ARBA00023125"/>
    </source>
</evidence>
<dbReference type="Proteomes" id="UP000270471">
    <property type="component" value="Unassembled WGS sequence"/>
</dbReference>
<sequence>MAEIADEAGVGRATLYRHFPTRESLLRGVAKVGIAELADAFDAAHLEELPADRAIARIIAVYLREGAKYAAVIR</sequence>
<evidence type="ECO:0000256" key="2">
    <source>
        <dbReference type="PROSITE-ProRule" id="PRU00335"/>
    </source>
</evidence>
<keyword evidence="1 2" id="KW-0238">DNA-binding</keyword>
<comment type="caution">
    <text evidence="2">Lacks conserved residue(s) required for the propagation of feature annotation.</text>
</comment>
<evidence type="ECO:0000313" key="4">
    <source>
        <dbReference type="EMBL" id="RMB82380.1"/>
    </source>
</evidence>
<evidence type="ECO:0000259" key="3">
    <source>
        <dbReference type="PROSITE" id="PS50977"/>
    </source>
</evidence>
<dbReference type="InterPro" id="IPR001647">
    <property type="entry name" value="HTH_TetR"/>
</dbReference>
<organism evidence="4 5">
    <name type="scientific">Streptomyces shenzhenensis</name>
    <dbReference type="NCBI Taxonomy" id="943815"/>
    <lineage>
        <taxon>Bacteria</taxon>
        <taxon>Bacillati</taxon>
        <taxon>Actinomycetota</taxon>
        <taxon>Actinomycetes</taxon>
        <taxon>Kitasatosporales</taxon>
        <taxon>Streptomycetaceae</taxon>
        <taxon>Streptomyces</taxon>
    </lineage>
</organism>
<proteinExistence type="predicted"/>
<comment type="caution">
    <text evidence="4">The sequence shown here is derived from an EMBL/GenBank/DDBJ whole genome shotgun (WGS) entry which is preliminary data.</text>
</comment>
<dbReference type="PROSITE" id="PS50977">
    <property type="entry name" value="HTH_TETR_2"/>
    <property type="match status" value="1"/>
</dbReference>
<accession>A0A3M0I2I8</accession>